<protein>
    <submittedName>
        <fullName evidence="3">DinB family protein</fullName>
    </submittedName>
</protein>
<keyword evidence="4" id="KW-1185">Reference proteome</keyword>
<feature type="signal peptide" evidence="1">
    <location>
        <begin position="1"/>
        <end position="23"/>
    </location>
</feature>
<dbReference type="Gene3D" id="1.20.120.450">
    <property type="entry name" value="dinb family like domain"/>
    <property type="match status" value="1"/>
</dbReference>
<dbReference type="KEGG" id="slom:PXH66_00950"/>
<keyword evidence="1" id="KW-0732">Signal</keyword>
<accession>A0AAE9ZUI4</accession>
<evidence type="ECO:0000259" key="2">
    <source>
        <dbReference type="Pfam" id="PF12867"/>
    </source>
</evidence>
<organism evidence="3 4">
    <name type="scientific">Synoicihabitans lomoniglobus</name>
    <dbReference type="NCBI Taxonomy" id="2909285"/>
    <lineage>
        <taxon>Bacteria</taxon>
        <taxon>Pseudomonadati</taxon>
        <taxon>Verrucomicrobiota</taxon>
        <taxon>Opitutia</taxon>
        <taxon>Opitutales</taxon>
        <taxon>Opitutaceae</taxon>
        <taxon>Synoicihabitans</taxon>
    </lineage>
</organism>
<dbReference type="RefSeq" id="WP_330929364.1">
    <property type="nucleotide sequence ID" value="NZ_CP119075.1"/>
</dbReference>
<feature type="domain" description="DinB-like" evidence="2">
    <location>
        <begin position="45"/>
        <end position="166"/>
    </location>
</feature>
<reference evidence="3" key="1">
    <citation type="submission" date="2023-03" db="EMBL/GenBank/DDBJ databases">
        <title>Lomoglobus Profundus gen. nov., sp. nov., a novel member of the phylum Verrucomicrobia, isolated from deep-marine sediment of South China Sea.</title>
        <authorList>
            <person name="Ahmad T."/>
            <person name="Ishaq S.E."/>
            <person name="Wang F."/>
        </authorList>
    </citation>
    <scope>NUCLEOTIDE SEQUENCE</scope>
    <source>
        <strain evidence="3">LMO-M01</strain>
    </source>
</reference>
<dbReference type="InterPro" id="IPR034660">
    <property type="entry name" value="DinB/YfiT-like"/>
</dbReference>
<gene>
    <name evidence="3" type="ORF">PXH66_00950</name>
</gene>
<evidence type="ECO:0000256" key="1">
    <source>
        <dbReference type="SAM" id="SignalP"/>
    </source>
</evidence>
<feature type="chain" id="PRO_5041902267" evidence="1">
    <location>
        <begin position="24"/>
        <end position="181"/>
    </location>
</feature>
<dbReference type="Pfam" id="PF12867">
    <property type="entry name" value="DinB_2"/>
    <property type="match status" value="1"/>
</dbReference>
<evidence type="ECO:0000313" key="3">
    <source>
        <dbReference type="EMBL" id="WED65415.1"/>
    </source>
</evidence>
<dbReference type="SUPFAM" id="SSF109854">
    <property type="entry name" value="DinB/YfiT-like putative metalloenzymes"/>
    <property type="match status" value="1"/>
</dbReference>
<dbReference type="AlphaFoldDB" id="A0AAE9ZUI4"/>
<dbReference type="InterPro" id="IPR024775">
    <property type="entry name" value="DinB-like"/>
</dbReference>
<dbReference type="EMBL" id="CP119075">
    <property type="protein sequence ID" value="WED65415.1"/>
    <property type="molecule type" value="Genomic_DNA"/>
</dbReference>
<name>A0AAE9ZUI4_9BACT</name>
<dbReference type="Proteomes" id="UP001218638">
    <property type="component" value="Chromosome"/>
</dbReference>
<evidence type="ECO:0000313" key="4">
    <source>
        <dbReference type="Proteomes" id="UP001218638"/>
    </source>
</evidence>
<proteinExistence type="predicted"/>
<sequence length="181" mass="19351">MKTLTKQLTATLICLAAPFAALANHHEEKALPLTNQVIIGSISSAADKMVQLANAIPEAKYDWMPMEGVASVSGVLGHVAGANYYIGGMLGAKMPEGVNPQTMSEGADKAKLIANYEASIAFVKQAIAGVSPEAMKEEIEFFGMKAPRAQLVMVLADHCHEHLGQMIAYARSNEVTPPWSR</sequence>